<dbReference type="InterPro" id="IPR016164">
    <property type="entry name" value="FAD-linked_Oxase-like_C"/>
</dbReference>
<dbReference type="PROSITE" id="PS51379">
    <property type="entry name" value="4FE4S_FER_2"/>
    <property type="match status" value="1"/>
</dbReference>
<evidence type="ECO:0000259" key="8">
    <source>
        <dbReference type="PROSITE" id="PS51379"/>
    </source>
</evidence>
<dbReference type="InterPro" id="IPR017896">
    <property type="entry name" value="4Fe4S_Fe-S-bd"/>
</dbReference>
<dbReference type="SUPFAM" id="SSF55103">
    <property type="entry name" value="FAD-linked oxidases, C-terminal domain"/>
    <property type="match status" value="1"/>
</dbReference>
<name>A0ABN1U017_9ACTN</name>
<evidence type="ECO:0000256" key="5">
    <source>
        <dbReference type="ARBA" id="ARBA00023002"/>
    </source>
</evidence>
<feature type="domain" description="FAD-binding PCMH-type" evidence="9">
    <location>
        <begin position="1"/>
        <end position="114"/>
    </location>
</feature>
<keyword evidence="2" id="KW-0285">Flavoprotein</keyword>
<comment type="cofactor">
    <cofactor evidence="1">
        <name>FAD</name>
        <dbReference type="ChEBI" id="CHEBI:57692"/>
    </cofactor>
</comment>
<dbReference type="PROSITE" id="PS00198">
    <property type="entry name" value="4FE4S_FER_1"/>
    <property type="match status" value="1"/>
</dbReference>
<dbReference type="SUPFAM" id="SSF46548">
    <property type="entry name" value="alpha-helical ferredoxin"/>
    <property type="match status" value="1"/>
</dbReference>
<dbReference type="InterPro" id="IPR004017">
    <property type="entry name" value="Cys_rich_dom"/>
</dbReference>
<comment type="caution">
    <text evidence="10">The sequence shown here is derived from an EMBL/GenBank/DDBJ whole genome shotgun (WGS) entry which is preliminary data.</text>
</comment>
<dbReference type="Gene3D" id="3.30.465.10">
    <property type="match status" value="1"/>
</dbReference>
<evidence type="ECO:0000259" key="9">
    <source>
        <dbReference type="PROSITE" id="PS51387"/>
    </source>
</evidence>
<evidence type="ECO:0000256" key="7">
    <source>
        <dbReference type="ARBA" id="ARBA00023014"/>
    </source>
</evidence>
<dbReference type="PANTHER" id="PTHR11748:SF119">
    <property type="entry name" value="D-2-HYDROXYGLUTARATE DEHYDROGENASE"/>
    <property type="match status" value="1"/>
</dbReference>
<dbReference type="Gene3D" id="3.30.70.2740">
    <property type="match status" value="1"/>
</dbReference>
<evidence type="ECO:0000256" key="3">
    <source>
        <dbReference type="ARBA" id="ARBA00022723"/>
    </source>
</evidence>
<keyword evidence="6" id="KW-0408">Iron</keyword>
<accession>A0ABN1U017</accession>
<dbReference type="Proteomes" id="UP001501581">
    <property type="component" value="Unassembled WGS sequence"/>
</dbReference>
<evidence type="ECO:0000313" key="10">
    <source>
        <dbReference type="EMBL" id="GAA1110951.1"/>
    </source>
</evidence>
<dbReference type="PANTHER" id="PTHR11748">
    <property type="entry name" value="D-LACTATE DEHYDROGENASE"/>
    <property type="match status" value="1"/>
</dbReference>
<organism evidence="10 11">
    <name type="scientific">Nocardioides dubius</name>
    <dbReference type="NCBI Taxonomy" id="317019"/>
    <lineage>
        <taxon>Bacteria</taxon>
        <taxon>Bacillati</taxon>
        <taxon>Actinomycetota</taxon>
        <taxon>Actinomycetes</taxon>
        <taxon>Propionibacteriales</taxon>
        <taxon>Nocardioidaceae</taxon>
        <taxon>Nocardioides</taxon>
    </lineage>
</organism>
<dbReference type="InterPro" id="IPR017900">
    <property type="entry name" value="4Fe4S_Fe_S_CS"/>
</dbReference>
<sequence>MIGNDACGSRSLAYGRTADNVEALTLVTGTGEQLVTTRSSGHRGFAPGRLRLNDLIDADLALLRTELGRFDRQVSGYALHHLLPEHRRDLTRALVGSEGTLGVLTEATVRLVPDPAHRVLVVLGYPDMVTAAEAVPALLRHELSACEGLDSRIVDVVRARRAVPDLPPGAAWLFAELSGDDLAELEHRALLLGADAAPAGHRVVLEPAEMAALWAIRADGAGLAGRSPAGLPAWPGWEDAAVPPEQLAGYLRGFEELLTEHGLTAMPFGHFGEGCVHVRLDFRLDRPDAADRVAAFAEAAASLVAAHGGSLSGEHGDGRARSALLGRMYSAEALRLFGAVKAIFDPDNVLNPGVIADPAPLRDDLRLPGVLPRGRTPLRLADDETFSEAVHRCTGVGKCRVRKPAAETVMCPSFAATRDEVHSTRGRARVLQEMIDGGLEGGWRDPAVHDALDLCLSCKGCASDCPTGVDMATYKSEVLHHSYRRRLRPRSHYTLGWLPRWADVAARRPRLANRLATSWLTRRLTLWAAGVDARRSVPRFAKATWRQSEPAPVHDGVPVVMFVDSFTDHFAPRVAQATRDVLVRAGFAPTTADEQACCALTWITTGQLDAARSRLERTVELLLPAARAGTPIVGIEPSCTAALRHDAPALLGTEEARIVADAVVTLAELLTRTPSWSPPILAGTTVIAQPHCHHHAVLGWEADAALLARTGAEVVRLGGCCGLAGNFGVERGHHEVSVAVAELQLLPALADRPHALVLADGFSCRTQVSDLADRPSIHLAELLNVT</sequence>
<feature type="domain" description="4Fe-4S ferredoxin-type" evidence="8">
    <location>
        <begin position="445"/>
        <end position="475"/>
    </location>
</feature>
<dbReference type="InterPro" id="IPR016166">
    <property type="entry name" value="FAD-bd_PCMH"/>
</dbReference>
<evidence type="ECO:0000256" key="1">
    <source>
        <dbReference type="ARBA" id="ARBA00001974"/>
    </source>
</evidence>
<dbReference type="InterPro" id="IPR004113">
    <property type="entry name" value="FAD-bd_oxidored_4_C"/>
</dbReference>
<dbReference type="InterPro" id="IPR016171">
    <property type="entry name" value="Vanillyl_alc_oxidase_C-sub2"/>
</dbReference>
<dbReference type="Pfam" id="PF02913">
    <property type="entry name" value="FAD-oxidase_C"/>
    <property type="match status" value="1"/>
</dbReference>
<keyword evidence="4" id="KW-0274">FAD</keyword>
<dbReference type="EMBL" id="BAAALG010000013">
    <property type="protein sequence ID" value="GAA1110951.1"/>
    <property type="molecule type" value="Genomic_DNA"/>
</dbReference>
<dbReference type="InterPro" id="IPR036318">
    <property type="entry name" value="FAD-bd_PCMH-like_sf"/>
</dbReference>
<proteinExistence type="predicted"/>
<evidence type="ECO:0000256" key="6">
    <source>
        <dbReference type="ARBA" id="ARBA00023004"/>
    </source>
</evidence>
<keyword evidence="7" id="KW-0411">Iron-sulfur</keyword>
<gene>
    <name evidence="10" type="ORF">GCM10009668_34840</name>
</gene>
<reference evidence="10 11" key="1">
    <citation type="journal article" date="2019" name="Int. J. Syst. Evol. Microbiol.">
        <title>The Global Catalogue of Microorganisms (GCM) 10K type strain sequencing project: providing services to taxonomists for standard genome sequencing and annotation.</title>
        <authorList>
            <consortium name="The Broad Institute Genomics Platform"/>
            <consortium name="The Broad Institute Genome Sequencing Center for Infectious Disease"/>
            <person name="Wu L."/>
            <person name="Ma J."/>
        </authorList>
    </citation>
    <scope>NUCLEOTIDE SEQUENCE [LARGE SCALE GENOMIC DNA]</scope>
    <source>
        <strain evidence="10 11">JCM 13008</strain>
    </source>
</reference>
<dbReference type="InterPro" id="IPR016169">
    <property type="entry name" value="FAD-bd_PCMH_sub2"/>
</dbReference>
<dbReference type="Gene3D" id="1.10.45.10">
    <property type="entry name" value="Vanillyl-alcohol Oxidase, Chain A, domain 4"/>
    <property type="match status" value="1"/>
</dbReference>
<dbReference type="Pfam" id="PF13183">
    <property type="entry name" value="Fer4_8"/>
    <property type="match status" value="1"/>
</dbReference>
<keyword evidence="3" id="KW-0479">Metal-binding</keyword>
<evidence type="ECO:0000313" key="11">
    <source>
        <dbReference type="Proteomes" id="UP001501581"/>
    </source>
</evidence>
<dbReference type="PROSITE" id="PS51387">
    <property type="entry name" value="FAD_PCMH"/>
    <property type="match status" value="1"/>
</dbReference>
<keyword evidence="11" id="KW-1185">Reference proteome</keyword>
<protein>
    <submittedName>
        <fullName evidence="10">FAD-binding and (Fe-S)-binding domain-containing protein</fullName>
    </submittedName>
</protein>
<evidence type="ECO:0000256" key="4">
    <source>
        <dbReference type="ARBA" id="ARBA00022827"/>
    </source>
</evidence>
<evidence type="ECO:0000256" key="2">
    <source>
        <dbReference type="ARBA" id="ARBA00022630"/>
    </source>
</evidence>
<dbReference type="SUPFAM" id="SSF56176">
    <property type="entry name" value="FAD-binding/transporter-associated domain-like"/>
    <property type="match status" value="1"/>
</dbReference>
<dbReference type="Pfam" id="PF02754">
    <property type="entry name" value="CCG"/>
    <property type="match status" value="1"/>
</dbReference>
<keyword evidence="5" id="KW-0560">Oxidoreductase</keyword>